<feature type="region of interest" description="Disordered" evidence="1">
    <location>
        <begin position="213"/>
        <end position="232"/>
    </location>
</feature>
<dbReference type="EMBL" id="QJJS01000007">
    <property type="protein sequence ID" value="PXW96257.1"/>
    <property type="molecule type" value="Genomic_DNA"/>
</dbReference>
<feature type="region of interest" description="Disordered" evidence="1">
    <location>
        <begin position="56"/>
        <end position="112"/>
    </location>
</feature>
<dbReference type="OrthoDB" id="8780714at2"/>
<comment type="caution">
    <text evidence="2">The sequence shown here is derived from an EMBL/GenBank/DDBJ whole genome shotgun (WGS) entry which is preliminary data.</text>
</comment>
<feature type="compositionally biased region" description="Low complexity" evidence="1">
    <location>
        <begin position="219"/>
        <end position="232"/>
    </location>
</feature>
<proteinExistence type="predicted"/>
<evidence type="ECO:0000313" key="2">
    <source>
        <dbReference type="EMBL" id="PXW96257.1"/>
    </source>
</evidence>
<evidence type="ECO:0000256" key="1">
    <source>
        <dbReference type="SAM" id="MobiDB-lite"/>
    </source>
</evidence>
<sequence length="232" mass="23731">MTRQRPPRSGPRAGLLTGLVAVVAGAHAAVIALATGALGPPPGSSVQGRMALPATTEALAPRPVTLATPRRPVPEPEAPAGDPAFSAAARATPATSHAPAPAAYADEAVTTEPSARDPAAAFMPTALLDRGAVPVSAPEADGLTGSFATGLPLTVRLLIDAHGTVVAVLPQQVNEDDRELFERIRQMFLATRFLPGRLGGRDVASRLDIELQSQRVEPESAPEASPGAAVHP</sequence>
<protein>
    <recommendedName>
        <fullName evidence="4">Outer membrane transport energization protein TonB</fullName>
    </recommendedName>
</protein>
<reference evidence="2 3" key="1">
    <citation type="submission" date="2018-05" db="EMBL/GenBank/DDBJ databases">
        <title>Genomic Encyclopedia of Type Strains, Phase IV (KMG-IV): sequencing the most valuable type-strain genomes for metagenomic binning, comparative biology and taxonomic classification.</title>
        <authorList>
            <person name="Goeker M."/>
        </authorList>
    </citation>
    <scope>NUCLEOTIDE SEQUENCE [LARGE SCALE GENOMIC DNA]</scope>
    <source>
        <strain evidence="2 3">DSM 566</strain>
    </source>
</reference>
<evidence type="ECO:0008006" key="4">
    <source>
        <dbReference type="Google" id="ProtNLM"/>
    </source>
</evidence>
<feature type="compositionally biased region" description="Low complexity" evidence="1">
    <location>
        <begin position="78"/>
        <end position="111"/>
    </location>
</feature>
<organism evidence="2 3">
    <name type="scientific">Sphaerotilus hippei</name>
    <dbReference type="NCBI Taxonomy" id="744406"/>
    <lineage>
        <taxon>Bacteria</taxon>
        <taxon>Pseudomonadati</taxon>
        <taxon>Pseudomonadota</taxon>
        <taxon>Betaproteobacteria</taxon>
        <taxon>Burkholderiales</taxon>
        <taxon>Sphaerotilaceae</taxon>
        <taxon>Sphaerotilus</taxon>
    </lineage>
</organism>
<keyword evidence="3" id="KW-1185">Reference proteome</keyword>
<dbReference type="RefSeq" id="WP_110400671.1">
    <property type="nucleotide sequence ID" value="NZ_QJJS01000007.1"/>
</dbReference>
<name>A0A318HBH1_9BURK</name>
<gene>
    <name evidence="2" type="ORF">C7444_107163</name>
</gene>
<dbReference type="Proteomes" id="UP000247811">
    <property type="component" value="Unassembled WGS sequence"/>
</dbReference>
<dbReference type="AlphaFoldDB" id="A0A318HBH1"/>
<evidence type="ECO:0000313" key="3">
    <source>
        <dbReference type="Proteomes" id="UP000247811"/>
    </source>
</evidence>
<accession>A0A318HBH1</accession>